<reference evidence="1" key="1">
    <citation type="submission" date="2009-10" db="EMBL/GenBank/DDBJ databases">
        <title>Diversity of trophic interactions inside an arsenic-rich microbial ecosystem.</title>
        <authorList>
            <person name="Bertin P.N."/>
            <person name="Heinrich-Salmeron A."/>
            <person name="Pelletier E."/>
            <person name="Goulhen-Chollet F."/>
            <person name="Arsene-Ploetze F."/>
            <person name="Gallien S."/>
            <person name="Calteau A."/>
            <person name="Vallenet D."/>
            <person name="Casiot C."/>
            <person name="Chane-Woon-Ming B."/>
            <person name="Giloteaux L."/>
            <person name="Barakat M."/>
            <person name="Bonnefoy V."/>
            <person name="Bruneel O."/>
            <person name="Chandler M."/>
            <person name="Cleiss J."/>
            <person name="Duran R."/>
            <person name="Elbaz-Poulichet F."/>
            <person name="Fonknechten N."/>
            <person name="Lauga B."/>
            <person name="Mornico D."/>
            <person name="Ortet P."/>
            <person name="Schaeffer C."/>
            <person name="Siguier P."/>
            <person name="Alexander Thil Smith A."/>
            <person name="Van Dorsselaer A."/>
            <person name="Weissenbach J."/>
            <person name="Medigue C."/>
            <person name="Le Paslier D."/>
        </authorList>
    </citation>
    <scope>NUCLEOTIDE SEQUENCE</scope>
</reference>
<accession>E6QWW9</accession>
<dbReference type="EMBL" id="CABR01000165">
    <property type="protein sequence ID" value="CBI11743.1"/>
    <property type="molecule type" value="Genomic_DNA"/>
</dbReference>
<sequence>MAARGSGGEKNTAVVRGTTAVFLAADVLSATFLAGTAVAPVFAGSGTVDVALIASATGKVLPPLSPTGSRSARGEASCGASDFFPALFSDVLTLPWALADAAVRCPAITWAKPGTGLVPLAVCAEAGAPADAGVAIGLAVALMISAAIPAPPQKDICTIISKKHA</sequence>
<proteinExistence type="predicted"/>
<protein>
    <submittedName>
        <fullName evidence="1">Uncharacterized protein</fullName>
    </submittedName>
</protein>
<evidence type="ECO:0000313" key="1">
    <source>
        <dbReference type="EMBL" id="CBI11743.1"/>
    </source>
</evidence>
<organism evidence="1">
    <name type="scientific">mine drainage metagenome</name>
    <dbReference type="NCBI Taxonomy" id="410659"/>
    <lineage>
        <taxon>unclassified sequences</taxon>
        <taxon>metagenomes</taxon>
        <taxon>ecological metagenomes</taxon>
    </lineage>
</organism>
<comment type="caution">
    <text evidence="1">The sequence shown here is derived from an EMBL/GenBank/DDBJ whole genome shotgun (WGS) entry which is preliminary data.</text>
</comment>
<name>E6QWW9_9ZZZZ</name>
<dbReference type="AlphaFoldDB" id="E6QWW9"/>
<gene>
    <name evidence="1" type="ORF">CARN7_2590</name>
</gene>